<proteinExistence type="predicted"/>
<dbReference type="GO" id="GO:0003723">
    <property type="term" value="F:RNA binding"/>
    <property type="evidence" value="ECO:0007669"/>
    <property type="project" value="UniProtKB-UniRule"/>
</dbReference>
<dbReference type="InterPro" id="IPR044598">
    <property type="entry name" value="ZCRB1"/>
</dbReference>
<evidence type="ECO:0000259" key="3">
    <source>
        <dbReference type="PROSITE" id="PS50102"/>
    </source>
</evidence>
<dbReference type="FunFam" id="3.30.70.330:FF:001144">
    <property type="entry name" value="U11/U12 small nuclear ribonucleoprotein 31 kDa protein"/>
    <property type="match status" value="1"/>
</dbReference>
<dbReference type="EMBL" id="JAAWWB010000020">
    <property type="protein sequence ID" value="KAG6758532.1"/>
    <property type="molecule type" value="Genomic_DNA"/>
</dbReference>
<feature type="domain" description="RRM" evidence="3">
    <location>
        <begin position="49"/>
        <end position="127"/>
    </location>
</feature>
<dbReference type="InterPro" id="IPR000504">
    <property type="entry name" value="RRM_dom"/>
</dbReference>
<feature type="region of interest" description="Disordered" evidence="2">
    <location>
        <begin position="1"/>
        <end position="44"/>
    </location>
</feature>
<dbReference type="AlphaFoldDB" id="A0A8X7YZF4"/>
<feature type="compositionally biased region" description="Polar residues" evidence="2">
    <location>
        <begin position="22"/>
        <end position="36"/>
    </location>
</feature>
<dbReference type="Proteomes" id="UP000886885">
    <property type="component" value="Chromosome 10D"/>
</dbReference>
<reference evidence="4" key="1">
    <citation type="journal article" date="2020" name="bioRxiv">
        <title>Hybrid origin of Populus tomentosa Carr. identified through genome sequencing and phylogenomic analysis.</title>
        <authorList>
            <person name="An X."/>
            <person name="Gao K."/>
            <person name="Chen Z."/>
            <person name="Li J."/>
            <person name="Yang X."/>
            <person name="Yang X."/>
            <person name="Zhou J."/>
            <person name="Guo T."/>
            <person name="Zhao T."/>
            <person name="Huang S."/>
            <person name="Miao D."/>
            <person name="Khan W.U."/>
            <person name="Rao P."/>
            <person name="Ye M."/>
            <person name="Lei B."/>
            <person name="Liao W."/>
            <person name="Wang J."/>
            <person name="Ji L."/>
            <person name="Li Y."/>
            <person name="Guo B."/>
            <person name="Mustafa N.S."/>
            <person name="Li S."/>
            <person name="Yun Q."/>
            <person name="Keller S.R."/>
            <person name="Mao J."/>
            <person name="Zhang R."/>
            <person name="Strauss S.H."/>
        </authorList>
    </citation>
    <scope>NUCLEOTIDE SEQUENCE</scope>
    <source>
        <strain evidence="4">GM15</strain>
        <tissue evidence="4">Leaf</tissue>
    </source>
</reference>
<organism evidence="4 5">
    <name type="scientific">Populus tomentosa</name>
    <name type="common">Chinese white poplar</name>
    <dbReference type="NCBI Taxonomy" id="118781"/>
    <lineage>
        <taxon>Eukaryota</taxon>
        <taxon>Viridiplantae</taxon>
        <taxon>Streptophyta</taxon>
        <taxon>Embryophyta</taxon>
        <taxon>Tracheophyta</taxon>
        <taxon>Spermatophyta</taxon>
        <taxon>Magnoliopsida</taxon>
        <taxon>eudicotyledons</taxon>
        <taxon>Gunneridae</taxon>
        <taxon>Pentapetalae</taxon>
        <taxon>rosids</taxon>
        <taxon>fabids</taxon>
        <taxon>Malpighiales</taxon>
        <taxon>Salicaceae</taxon>
        <taxon>Saliceae</taxon>
        <taxon>Populus</taxon>
    </lineage>
</organism>
<keyword evidence="5" id="KW-1185">Reference proteome</keyword>
<dbReference type="GO" id="GO:0000398">
    <property type="term" value="P:mRNA splicing, via spliceosome"/>
    <property type="evidence" value="ECO:0007669"/>
    <property type="project" value="InterPro"/>
</dbReference>
<dbReference type="Pfam" id="PF00076">
    <property type="entry name" value="RRM_1"/>
    <property type="match status" value="1"/>
</dbReference>
<accession>A0A8X7YZF4</accession>
<name>A0A8X7YZF4_POPTO</name>
<protein>
    <recommendedName>
        <fullName evidence="3">RRM domain-containing protein</fullName>
    </recommendedName>
</protein>
<evidence type="ECO:0000313" key="5">
    <source>
        <dbReference type="Proteomes" id="UP000886885"/>
    </source>
</evidence>
<keyword evidence="1" id="KW-0694">RNA-binding</keyword>
<comment type="caution">
    <text evidence="4">The sequence shown here is derived from an EMBL/GenBank/DDBJ whole genome shotgun (WGS) entry which is preliminary data.</text>
</comment>
<gene>
    <name evidence="4" type="ORF">POTOM_038887</name>
</gene>
<dbReference type="OrthoDB" id="267048at2759"/>
<evidence type="ECO:0000313" key="4">
    <source>
        <dbReference type="EMBL" id="KAG6758532.1"/>
    </source>
</evidence>
<evidence type="ECO:0000256" key="2">
    <source>
        <dbReference type="SAM" id="MobiDB-lite"/>
    </source>
</evidence>
<dbReference type="GO" id="GO:0005689">
    <property type="term" value="C:U12-type spliceosomal complex"/>
    <property type="evidence" value="ECO:0007669"/>
    <property type="project" value="InterPro"/>
</dbReference>
<dbReference type="PANTHER" id="PTHR46259">
    <property type="entry name" value="ZINC FINGER CCHC-TYPE AND RNA-BINDING MOTIF-CONTAINING PROTEIN 1"/>
    <property type="match status" value="1"/>
</dbReference>
<sequence length="273" mass="30966">MGKKQKRNSDSDEDEIFYHRYSSATTSSQHPPSSTKPHGGSGGLAPSKSTLYVSNLDFSLTNSDLHTLFSTFGKVARVTVLKDRTTRKSRGVAFIQFVSRSDAVTAVEQMDKKILNGRTLSASIAADNGRAAEFIKKRVYKDKSGDKKFPPFFVTAIKYMRIDTFCSLLRAFYQLSCLARGWGWFVLAAKLKELKPREETKKYVLVTLNMRIDCQRRSFFRSIVVSIPRGATLAAARIVKSVYLVEAQRESLVLNFFHRRGELQIYFQLESCR</sequence>
<evidence type="ECO:0000256" key="1">
    <source>
        <dbReference type="PROSITE-ProRule" id="PRU00176"/>
    </source>
</evidence>
<dbReference type="PANTHER" id="PTHR46259:SF1">
    <property type="entry name" value="ZINC FINGER CCHC-TYPE AND RNA-BINDING MOTIF-CONTAINING PROTEIN 1"/>
    <property type="match status" value="1"/>
</dbReference>
<dbReference type="PROSITE" id="PS50102">
    <property type="entry name" value="RRM"/>
    <property type="match status" value="1"/>
</dbReference>
<dbReference type="SMART" id="SM00360">
    <property type="entry name" value="RRM"/>
    <property type="match status" value="1"/>
</dbReference>